<dbReference type="AlphaFoldDB" id="M1NAY9"/>
<evidence type="ECO:0000256" key="1">
    <source>
        <dbReference type="HAMAP-Rule" id="MF_00226"/>
    </source>
</evidence>
<dbReference type="NCBIfam" id="TIGR00200">
    <property type="entry name" value="cinA_nterm"/>
    <property type="match status" value="1"/>
</dbReference>
<dbReference type="InterPro" id="IPR008136">
    <property type="entry name" value="CinA_C"/>
</dbReference>
<dbReference type="Pfam" id="PF00994">
    <property type="entry name" value="MoCF_biosynth"/>
    <property type="match status" value="1"/>
</dbReference>
<dbReference type="InterPro" id="IPR008135">
    <property type="entry name" value="Competence-induced_CinA"/>
</dbReference>
<dbReference type="InterPro" id="IPR041424">
    <property type="entry name" value="CinA_KH"/>
</dbReference>
<gene>
    <name evidence="3" type="ordered locus">UWK_00384</name>
</gene>
<dbReference type="CDD" id="cd00885">
    <property type="entry name" value="cinA"/>
    <property type="match status" value="1"/>
</dbReference>
<dbReference type="Gene3D" id="3.40.980.10">
    <property type="entry name" value="MoaB/Mog-like domain"/>
    <property type="match status" value="1"/>
</dbReference>
<proteinExistence type="inferred from homology"/>
<dbReference type="Gene3D" id="3.30.70.2860">
    <property type="match status" value="1"/>
</dbReference>
<reference evidence="4" key="1">
    <citation type="journal article" date="2013" name="Stand. Genomic Sci.">
        <title>Complete genome sequence of Desulfocapsa sulfexigens, a marine deltaproteobacterium specialized in disproportionating inorganic sulfur compounds.</title>
        <authorList>
            <person name="Finster K.W."/>
            <person name="Kjeldsen K.U."/>
            <person name="Kube M."/>
            <person name="Reinhardt R."/>
            <person name="Mussmann M."/>
            <person name="Amann R."/>
            <person name="Schreiber L."/>
        </authorList>
    </citation>
    <scope>NUCLEOTIDE SEQUENCE [LARGE SCALE GENOMIC DNA]</scope>
    <source>
        <strain evidence="4">DSM 10523 / SB164P1</strain>
    </source>
</reference>
<dbReference type="Pfam" id="PF02464">
    <property type="entry name" value="CinA"/>
    <property type="match status" value="1"/>
</dbReference>
<dbReference type="SUPFAM" id="SSF142433">
    <property type="entry name" value="CinA-like"/>
    <property type="match status" value="1"/>
</dbReference>
<dbReference type="EMBL" id="CP003985">
    <property type="protein sequence ID" value="AGF76969.1"/>
    <property type="molecule type" value="Genomic_DNA"/>
</dbReference>
<dbReference type="OrthoDB" id="9801454at2"/>
<dbReference type="InterPro" id="IPR001453">
    <property type="entry name" value="MoaB/Mog_dom"/>
</dbReference>
<organism evidence="3 4">
    <name type="scientific">Desulfocapsa sulfexigens (strain DSM 10523 / SB164P1)</name>
    <dbReference type="NCBI Taxonomy" id="1167006"/>
    <lineage>
        <taxon>Bacteria</taxon>
        <taxon>Pseudomonadati</taxon>
        <taxon>Thermodesulfobacteriota</taxon>
        <taxon>Desulfobulbia</taxon>
        <taxon>Desulfobulbales</taxon>
        <taxon>Desulfocapsaceae</taxon>
        <taxon>Desulfocapsa</taxon>
    </lineage>
</organism>
<protein>
    <recommendedName>
        <fullName evidence="1">CinA-like protein</fullName>
    </recommendedName>
</protein>
<dbReference type="InterPro" id="IPR050101">
    <property type="entry name" value="CinA"/>
</dbReference>
<dbReference type="SMART" id="SM00852">
    <property type="entry name" value="MoCF_biosynth"/>
    <property type="match status" value="1"/>
</dbReference>
<name>M1NAY9_DESSD</name>
<dbReference type="Gene3D" id="3.90.950.20">
    <property type="entry name" value="CinA-like"/>
    <property type="match status" value="1"/>
</dbReference>
<dbReference type="HOGENOM" id="CLU_030805_9_3_7"/>
<keyword evidence="4" id="KW-1185">Reference proteome</keyword>
<dbReference type="eggNOG" id="COG1058">
    <property type="taxonomic scope" value="Bacteria"/>
</dbReference>
<feature type="domain" description="MoaB/Mog" evidence="2">
    <location>
        <begin position="4"/>
        <end position="170"/>
    </location>
</feature>
<dbReference type="STRING" id="1167006.UWK_00384"/>
<comment type="similarity">
    <text evidence="1">Belongs to the CinA family.</text>
</comment>
<dbReference type="eggNOG" id="COG1546">
    <property type="taxonomic scope" value="Bacteria"/>
</dbReference>
<dbReference type="InterPro" id="IPR036653">
    <property type="entry name" value="CinA-like_C"/>
</dbReference>
<dbReference type="PIRSF" id="PIRSF006728">
    <property type="entry name" value="CinA"/>
    <property type="match status" value="1"/>
</dbReference>
<dbReference type="SUPFAM" id="SSF53218">
    <property type="entry name" value="Molybdenum cofactor biosynthesis proteins"/>
    <property type="match status" value="1"/>
</dbReference>
<dbReference type="PATRIC" id="fig|1167006.5.peg.435"/>
<dbReference type="PANTHER" id="PTHR13939">
    <property type="entry name" value="NICOTINAMIDE-NUCLEOTIDE AMIDOHYDROLASE PNCC"/>
    <property type="match status" value="1"/>
</dbReference>
<dbReference type="InterPro" id="IPR036425">
    <property type="entry name" value="MoaB/Mog-like_dom_sf"/>
</dbReference>
<evidence type="ECO:0000313" key="3">
    <source>
        <dbReference type="EMBL" id="AGF76969.1"/>
    </source>
</evidence>
<dbReference type="RefSeq" id="WP_015402667.1">
    <property type="nucleotide sequence ID" value="NC_020304.1"/>
</dbReference>
<evidence type="ECO:0000313" key="4">
    <source>
        <dbReference type="Proteomes" id="UP000011721"/>
    </source>
</evidence>
<dbReference type="Proteomes" id="UP000011721">
    <property type="component" value="Chromosome"/>
</dbReference>
<evidence type="ECO:0000259" key="2">
    <source>
        <dbReference type="SMART" id="SM00852"/>
    </source>
</evidence>
<dbReference type="Pfam" id="PF18146">
    <property type="entry name" value="CinA_KH"/>
    <property type="match status" value="1"/>
</dbReference>
<dbReference type="HAMAP" id="MF_00226_B">
    <property type="entry name" value="CinA_B"/>
    <property type="match status" value="1"/>
</dbReference>
<dbReference type="PANTHER" id="PTHR13939:SF0">
    <property type="entry name" value="NMN AMIDOHYDROLASE-LIKE PROTEIN YFAY"/>
    <property type="match status" value="1"/>
</dbReference>
<dbReference type="NCBIfam" id="TIGR00199">
    <property type="entry name" value="PncC_domain"/>
    <property type="match status" value="1"/>
</dbReference>
<accession>M1NAY9</accession>
<dbReference type="KEGG" id="dsf:UWK_00384"/>
<sequence length="413" mass="44818">MLGEIIAIGNELTSGRIPNTTSGFAAHHLFKAGFDIYAMHTIGDTPKLIGEALKRALGRVDFVLVTGGLGTTDDDLTTVAVSEALNRPTMPNLEILSLIRKHLDANTGQPVSSLEKLAWLPEGAEALNAQSKMSGFQLIHDGKPIFFLPGIPHQMRTLLVEQVLPRLATWYKGSRLNSVQQVFKIFGIQESDINSAVEALPLDKDVEIGYYPVFPEVHLSMTIRGNNKTKTEQLAKETSRLLKQTLGSALYGRDQDTLQSVVGELLQKRNKKLSVAESCTGGLISYLVTSIAGSSAYYLGGVTSYADSMKTTYLDVDESTLKTYGAVSKEVATAMVEGMRKQSSADISLSVTGIAGPDGGSVEKPVGTVFIGIADQEDTRVERFLFTGNRYEIQQLTAQTALDIVRRSLLETE</sequence>